<dbReference type="Pfam" id="PF14737">
    <property type="entry name" value="DUF4470"/>
    <property type="match status" value="1"/>
</dbReference>
<proteinExistence type="predicted"/>
<name>A0A9K3CQ43_9EUKA</name>
<gene>
    <name evidence="3" type="ORF">KIPB_001030</name>
</gene>
<accession>A0A9K3CQ43</accession>
<dbReference type="OrthoDB" id="432970at2759"/>
<reference evidence="3 4" key="1">
    <citation type="journal article" date="2018" name="PLoS ONE">
        <title>The draft genome of Kipferlia bialata reveals reductive genome evolution in fornicate parasites.</title>
        <authorList>
            <person name="Tanifuji G."/>
            <person name="Takabayashi S."/>
            <person name="Kume K."/>
            <person name="Takagi M."/>
            <person name="Nakayama T."/>
            <person name="Kamikawa R."/>
            <person name="Inagaki Y."/>
            <person name="Hashimoto T."/>
        </authorList>
    </citation>
    <scope>NUCLEOTIDE SEQUENCE [LARGE SCALE GENOMIC DNA]</scope>
    <source>
        <strain evidence="3">NY0173</strain>
    </source>
</reference>
<organism evidence="3 4">
    <name type="scientific">Kipferlia bialata</name>
    <dbReference type="NCBI Taxonomy" id="797122"/>
    <lineage>
        <taxon>Eukaryota</taxon>
        <taxon>Metamonada</taxon>
        <taxon>Carpediemonas-like organisms</taxon>
        <taxon>Kipferlia</taxon>
    </lineage>
</organism>
<evidence type="ECO:0000313" key="3">
    <source>
        <dbReference type="EMBL" id="GIQ80258.1"/>
    </source>
</evidence>
<sequence>MASYELSTGTIKLLADKQVEKRRLAVNDIVSGLVALDPLPETKVQDLIRVLTYSHTTSQSTHTRKGGLMALAGIGSVFPSPLLLPPILSLVLDADSGASMSLCLPQCPPLHITLNDISPSAMARDTLLLYMLGRTPPEGEGGREAHLQAVVDAWYGLQTTPEARGIMMGAVDTLVQGLASPQSVKELDLFNDGRSGLLSFHRDSDREAVLGEMVFWQGLPVDTPRQCLRDMRQRWKRAYLKDGQEQKKDYISVQLELASFPLMCLPGAGDYTAVLTAAEANLRSFCNQGVIRPTINHDGPYVLCPPALSSHCYPLSSRSFSSFPTEGVVPLSLGDPARLAVHASPNPVSALLMHTVSVYSQAVTGEGGGRALPRLLGVEMSVGDMAMVCDEMRLEGRRFSYIHGSCLVDRVGILPYLVHTVPLLRRGDPKRGVEPGCVQVKTHGVLTKTEDALQKWTGVPIHLFPQMLGCVPLSLTPSVTLGAPRPLEIMEANTPSGPCFLDWHSWGPTSTLMQRVPPMQPITDGCMRATPGLSTGDMAPVYAGLVRRAVPGGANDASRAISTLTLQILVRILLFALSDGRIRPDPGYTRGSPLPLGVPVLQYLMQPERCAKDWHSYKELVLVYKANGLAVPLGLPDVVPALLSVSLSGPGDTLVKEDTSVSVADGCVWGAGMCLLQSVSRGAPPPSVPGVDLSDKRPLQYAIRDNRGTGVGPNMELTLGVSGTGSGYCAIVDATIARNRLSVGVLHKVTVDVPMQPGQVDKMKALGVPKGFPTNYYHCPLSISHAYPVPSASVSVSPIQPLELNVPESLLPDSVANISWERGHGLRITVPKSTSIETATLAGDGPCRCIALRTESGKDISLQLLQPVSSVVQVWPPECGVLQATLAPTCVPPQALCIPNTLDSRDHLPGEYTLADTKPTALSVPGIEEEPNLPEGSMSHRGGQFLGQTVTAQWQRTLFAEVPQLVDRTMALRGDKTKRGPVGTDTIQWAMSKVPEESNLRQSLEANKTLSRMMFAAAQRGCNMPILMCGTSVEGVMCFERRPIVVVGQTVAFRGVAWCPPLPTEEDQKQAFGSTVMMATMRMLHNGRHPQMVEMSLPGTAQSLMRLQHDASTSVPHIMEGLDWEHMLPVEAFDEAEIPAETRQRWMRPIVLMARPCRPCDNIMSSFLRMGPHGVLRYALYKELKGNDVLDTHPGRALGLFYPTLWPDMGTRHPGAMVWSLYNDNDLKELADMDLVLVGGFHAQLPTATPVSFGGPRTPRPQQRRAPVVETTPPKKAVPEPDVVPPEGAGAVSTIDVPTSPLEAEAEVEPWDPPVCEYPREEEGHSWYNSLSLENCLAGNSQCHEHAYHYPFGNSVAVSFLNGIPHFERTGKVGSNPISILSLGAGDPRNLLQTLLSISLGIPDCPPLHITLNDISPSAMARDTLLLYMLGRTPPEGEGGRDAHLQAVVDAWYGLQTTPEARGIMMGAVDTLVQALASPQSVKELDLFNDGRSGLLSFHRDSDREAVLAEMVFWQGLPVDTPEESLADIKKGTEATVGRLGGVAEVVTARHLKTTCLTMMVNCLDGTDSPEISKIAADLDVYTEHCTIARTKRGRGGKQVKVETLCPPAYPKGAYPLTGRDFQSIPVEGLVPISIGDPKREDILASPNPVSAFILHSVGVWGDALCGRGQIPATRYLQHLEISVGDMAHVCDHMRLEHRTFAYIHASNIPDYVGLLPYLMQTVPLLRHGNIAKGIEPGVVSLRSFALLQQTEGVLERFTGVPIHMMPAVLGCVPLTLIPPGTKGAPRPIENYAINSPMGCTVMPPSRCVTELSFQRVVTGSGALPVAPSLCTGEMAAVFAGLIRRAVPVSGVNVADRRVSVFQCGYLVRLLLFALSDGRISPDPGYDSSSDVPLPLGLPVLTNMYETGATAVDLCHIDELLLTFRANGLATPLPTDVTPVIVTCRDLPFYTDAPTCLLQSRQSADEGGRCPVMEDTPAIQRSIVEKQGAGMGEDILVYLGLSSDAPKSFRVILPSSSAPHPCSVGVFHMRVMDVQVSPEMDLALKKLKASTEFDVPDNLNSAAASVYEMHPVDPQSISISPLTIPTYDLPSRCVSSARVVKEVSWASGHKQTVVLHPEVNVRSVTLVDPAPSRSLSLTTAHGHVLEMSMLQAVQTVTRVDTRHNWFTVELAPTPIAPQALSVPNALGVRETDSGTLHGAHDMVDPDRIQTPESVQKSREGTNILLMKALTGDLQAHLLYHVPGILDRVDRSMSALEIRVRRAQTEWALKTLPVASKLRHFLEAEDELGGLNGSVSRRTYSGPSIFTIAYGGCSEGLIVAEDKTFSVLGGMAAVRAVAFCPPIPPKRAEMEKVSRCVRAMVHALGGSSANRTTRVFEATNIGHSLFRLQQDAASCVPHLMKGFRVGTLLPKKKVNASIVPELRQWIQPIVLMSRPARLSTLFIAQKRMEAFAMGAQVGAKDSGNLADISQDMVGSEYIPATHSGRMLGKMMVRLWPDMETSQQQAVLMWTLYNDREVARLAEVDRETWVEKIPGIDTQEAETAVKPKTVKKTVKKGKGSKKGKLKFNFKGHGKKK</sequence>
<dbReference type="Proteomes" id="UP000265618">
    <property type="component" value="Unassembled WGS sequence"/>
</dbReference>
<evidence type="ECO:0000259" key="2">
    <source>
        <dbReference type="Pfam" id="PF14737"/>
    </source>
</evidence>
<comment type="caution">
    <text evidence="3">The sequence shown here is derived from an EMBL/GenBank/DDBJ whole genome shotgun (WGS) entry which is preliminary data.</text>
</comment>
<feature type="region of interest" description="Disordered" evidence="1">
    <location>
        <begin position="1249"/>
        <end position="1288"/>
    </location>
</feature>
<feature type="compositionally biased region" description="Low complexity" evidence="1">
    <location>
        <begin position="1256"/>
        <end position="1266"/>
    </location>
</feature>
<feature type="domain" description="DUF4470" evidence="2">
    <location>
        <begin position="1351"/>
        <end position="1453"/>
    </location>
</feature>
<dbReference type="EMBL" id="BDIP01000134">
    <property type="protein sequence ID" value="GIQ80258.1"/>
    <property type="molecule type" value="Genomic_DNA"/>
</dbReference>
<evidence type="ECO:0000313" key="4">
    <source>
        <dbReference type="Proteomes" id="UP000265618"/>
    </source>
</evidence>
<protein>
    <recommendedName>
        <fullName evidence="2">DUF4470 domain-containing protein</fullName>
    </recommendedName>
</protein>
<feature type="region of interest" description="Disordered" evidence="1">
    <location>
        <begin position="2548"/>
        <end position="2574"/>
    </location>
</feature>
<keyword evidence="4" id="KW-1185">Reference proteome</keyword>
<dbReference type="InterPro" id="IPR027974">
    <property type="entry name" value="DUF4470"/>
</dbReference>
<evidence type="ECO:0000256" key="1">
    <source>
        <dbReference type="SAM" id="MobiDB-lite"/>
    </source>
</evidence>